<gene>
    <name evidence="2" type="ORF">HMPREF0216_00048</name>
</gene>
<dbReference type="InterPro" id="IPR000182">
    <property type="entry name" value="GNAT_dom"/>
</dbReference>
<dbReference type="STRING" id="545697.HMPREF0216_00048"/>
<organism evidence="2 3">
    <name type="scientific">Clostridium celatum DSM 1785</name>
    <dbReference type="NCBI Taxonomy" id="545697"/>
    <lineage>
        <taxon>Bacteria</taxon>
        <taxon>Bacillati</taxon>
        <taxon>Bacillota</taxon>
        <taxon>Clostridia</taxon>
        <taxon>Eubacteriales</taxon>
        <taxon>Clostridiaceae</taxon>
        <taxon>Clostridium</taxon>
    </lineage>
</organism>
<evidence type="ECO:0000259" key="1">
    <source>
        <dbReference type="PROSITE" id="PS51186"/>
    </source>
</evidence>
<dbReference type="PANTHER" id="PTHR43415">
    <property type="entry name" value="SPERMIDINE N(1)-ACETYLTRANSFERASE"/>
    <property type="match status" value="1"/>
</dbReference>
<dbReference type="Pfam" id="PF00583">
    <property type="entry name" value="Acetyltransf_1"/>
    <property type="match status" value="1"/>
</dbReference>
<dbReference type="GO" id="GO:0016747">
    <property type="term" value="F:acyltransferase activity, transferring groups other than amino-acyl groups"/>
    <property type="evidence" value="ECO:0007669"/>
    <property type="project" value="InterPro"/>
</dbReference>
<dbReference type="CDD" id="cd04301">
    <property type="entry name" value="NAT_SF"/>
    <property type="match status" value="1"/>
</dbReference>
<accession>L1QP89</accession>
<name>L1QP89_9CLOT</name>
<dbReference type="SUPFAM" id="SSF55729">
    <property type="entry name" value="Acyl-CoA N-acyltransferases (Nat)"/>
    <property type="match status" value="1"/>
</dbReference>
<dbReference type="PANTHER" id="PTHR43415:SF3">
    <property type="entry name" value="GNAT-FAMILY ACETYLTRANSFERASE"/>
    <property type="match status" value="1"/>
</dbReference>
<comment type="caution">
    <text evidence="2">The sequence shown here is derived from an EMBL/GenBank/DDBJ whole genome shotgun (WGS) entry which is preliminary data.</text>
</comment>
<dbReference type="Proteomes" id="UP000010420">
    <property type="component" value="Unassembled WGS sequence"/>
</dbReference>
<feature type="domain" description="N-acetyltransferase" evidence="1">
    <location>
        <begin position="3"/>
        <end position="167"/>
    </location>
</feature>
<dbReference type="RefSeq" id="WP_005209697.1">
    <property type="nucleotide sequence ID" value="NZ_KB291597.1"/>
</dbReference>
<dbReference type="HOGENOM" id="CLU_013985_19_8_9"/>
<dbReference type="PROSITE" id="PS51186">
    <property type="entry name" value="GNAT"/>
    <property type="match status" value="1"/>
</dbReference>
<keyword evidence="3" id="KW-1185">Reference proteome</keyword>
<evidence type="ECO:0000313" key="2">
    <source>
        <dbReference type="EMBL" id="EKY29804.1"/>
    </source>
</evidence>
<dbReference type="PATRIC" id="fig|545697.3.peg.49"/>
<sequence>MEINIRAIRTEDAEGINAIRVMDGVRENILGITSERIARSKAFIESLGPNDYQYVAEINENGKKVIIGTIGLNVSVNPRVRHCASLGIMVHKDYQGMGIGKKLMKTIIDLADNWLMLKRIELGVFVDNDRAIKLYKSFGFEVEGTKRCAAIRNGKYEDEFIMSRIRN</sequence>
<dbReference type="OrthoDB" id="948250at2"/>
<dbReference type="EMBL" id="AMEZ01000002">
    <property type="protein sequence ID" value="EKY29804.1"/>
    <property type="molecule type" value="Genomic_DNA"/>
</dbReference>
<dbReference type="Gene3D" id="3.40.630.30">
    <property type="match status" value="1"/>
</dbReference>
<protein>
    <submittedName>
        <fullName evidence="2">Toxin-antitoxin system, toxin component, GNAT family</fullName>
    </submittedName>
</protein>
<reference evidence="2 3" key="1">
    <citation type="submission" date="2012-05" db="EMBL/GenBank/DDBJ databases">
        <authorList>
            <person name="Weinstock G."/>
            <person name="Sodergren E."/>
            <person name="Lobos E.A."/>
            <person name="Fulton L."/>
            <person name="Fulton R."/>
            <person name="Courtney L."/>
            <person name="Fronick C."/>
            <person name="O'Laughlin M."/>
            <person name="Godfrey J."/>
            <person name="Wilson R.M."/>
            <person name="Miner T."/>
            <person name="Farmer C."/>
            <person name="Delehaunty K."/>
            <person name="Cordes M."/>
            <person name="Minx P."/>
            <person name="Tomlinson C."/>
            <person name="Chen J."/>
            <person name="Wollam A."/>
            <person name="Pepin K.H."/>
            <person name="Bhonagiri V."/>
            <person name="Zhang X."/>
            <person name="Suruliraj S."/>
            <person name="Warren W."/>
            <person name="Mitreva M."/>
            <person name="Mardis E.R."/>
            <person name="Wilson R.K."/>
        </authorList>
    </citation>
    <scope>NUCLEOTIDE SEQUENCE [LARGE SCALE GENOMIC DNA]</scope>
    <source>
        <strain evidence="2 3">DSM 1785</strain>
    </source>
</reference>
<dbReference type="InterPro" id="IPR016181">
    <property type="entry name" value="Acyl_CoA_acyltransferase"/>
</dbReference>
<proteinExistence type="predicted"/>
<evidence type="ECO:0000313" key="3">
    <source>
        <dbReference type="Proteomes" id="UP000010420"/>
    </source>
</evidence>
<dbReference type="AlphaFoldDB" id="L1QP89"/>
<dbReference type="eggNOG" id="COG1670">
    <property type="taxonomic scope" value="Bacteria"/>
</dbReference>